<dbReference type="GO" id="GO:0046872">
    <property type="term" value="F:metal ion binding"/>
    <property type="evidence" value="ECO:0007669"/>
    <property type="project" value="UniProtKB-KW"/>
</dbReference>
<reference evidence="8 9" key="1">
    <citation type="submission" date="2020-08" db="EMBL/GenBank/DDBJ databases">
        <title>Genomic Encyclopedia of Type Strains, Phase IV (KMG-IV): sequencing the most valuable type-strain genomes for metagenomic binning, comparative biology and taxonomic classification.</title>
        <authorList>
            <person name="Goeker M."/>
        </authorList>
    </citation>
    <scope>NUCLEOTIDE SEQUENCE [LARGE SCALE GENOMIC DNA]</scope>
    <source>
        <strain evidence="8 9">YC6886</strain>
    </source>
</reference>
<evidence type="ECO:0000256" key="5">
    <source>
        <dbReference type="ARBA" id="ARBA00022842"/>
    </source>
</evidence>
<evidence type="ECO:0000313" key="8">
    <source>
        <dbReference type="EMBL" id="MBB5352546.1"/>
    </source>
</evidence>
<evidence type="ECO:0000256" key="3">
    <source>
        <dbReference type="ARBA" id="ARBA00022679"/>
    </source>
</evidence>
<dbReference type="SFLD" id="SFLDS00005">
    <property type="entry name" value="Isoprenoid_Synthase_Type_I"/>
    <property type="match status" value="1"/>
</dbReference>
<evidence type="ECO:0000256" key="6">
    <source>
        <dbReference type="ARBA" id="ARBA00023229"/>
    </source>
</evidence>
<protein>
    <submittedName>
        <fullName evidence="8">Geranylgeranyl pyrophosphate synthase</fullName>
    </submittedName>
</protein>
<dbReference type="InterPro" id="IPR008949">
    <property type="entry name" value="Isoprenoid_synthase_dom_sf"/>
</dbReference>
<keyword evidence="6" id="KW-0414">Isoprene biosynthesis</keyword>
<organism evidence="8 9">
    <name type="scientific">Haloferula luteola</name>
    <dbReference type="NCBI Taxonomy" id="595692"/>
    <lineage>
        <taxon>Bacteria</taxon>
        <taxon>Pseudomonadati</taxon>
        <taxon>Verrucomicrobiota</taxon>
        <taxon>Verrucomicrobiia</taxon>
        <taxon>Verrucomicrobiales</taxon>
        <taxon>Verrucomicrobiaceae</taxon>
        <taxon>Haloferula</taxon>
    </lineage>
</organism>
<comment type="caution">
    <text evidence="8">The sequence shown here is derived from an EMBL/GenBank/DDBJ whole genome shotgun (WGS) entry which is preliminary data.</text>
</comment>
<name>A0A840V693_9BACT</name>
<evidence type="ECO:0000313" key="9">
    <source>
        <dbReference type="Proteomes" id="UP000557717"/>
    </source>
</evidence>
<comment type="cofactor">
    <cofactor evidence="1">
        <name>Mg(2+)</name>
        <dbReference type="ChEBI" id="CHEBI:18420"/>
    </cofactor>
</comment>
<evidence type="ECO:0000256" key="7">
    <source>
        <dbReference type="RuleBase" id="RU004466"/>
    </source>
</evidence>
<keyword evidence="5" id="KW-0460">Magnesium</keyword>
<evidence type="ECO:0000256" key="4">
    <source>
        <dbReference type="ARBA" id="ARBA00022723"/>
    </source>
</evidence>
<dbReference type="GO" id="GO:0004659">
    <property type="term" value="F:prenyltransferase activity"/>
    <property type="evidence" value="ECO:0007669"/>
    <property type="project" value="InterPro"/>
</dbReference>
<dbReference type="PANTHER" id="PTHR43281:SF1">
    <property type="entry name" value="FARNESYL DIPHOSPHATE SYNTHASE"/>
    <property type="match status" value="1"/>
</dbReference>
<keyword evidence="9" id="KW-1185">Reference proteome</keyword>
<dbReference type="InterPro" id="IPR000092">
    <property type="entry name" value="Polyprenyl_synt"/>
</dbReference>
<dbReference type="GO" id="GO:0008299">
    <property type="term" value="P:isoprenoid biosynthetic process"/>
    <property type="evidence" value="ECO:0007669"/>
    <property type="project" value="UniProtKB-KW"/>
</dbReference>
<dbReference type="Gene3D" id="1.10.600.10">
    <property type="entry name" value="Farnesyl Diphosphate Synthase"/>
    <property type="match status" value="1"/>
</dbReference>
<evidence type="ECO:0000256" key="1">
    <source>
        <dbReference type="ARBA" id="ARBA00001946"/>
    </source>
</evidence>
<dbReference type="PANTHER" id="PTHR43281">
    <property type="entry name" value="FARNESYL DIPHOSPHATE SYNTHASE"/>
    <property type="match status" value="1"/>
</dbReference>
<keyword evidence="4" id="KW-0479">Metal-binding</keyword>
<keyword evidence="3 7" id="KW-0808">Transferase</keyword>
<accession>A0A840V693</accession>
<dbReference type="EMBL" id="JACHFD010000013">
    <property type="protein sequence ID" value="MBB5352546.1"/>
    <property type="molecule type" value="Genomic_DNA"/>
</dbReference>
<dbReference type="RefSeq" id="WP_184019672.1">
    <property type="nucleotide sequence ID" value="NZ_JACHFD010000013.1"/>
</dbReference>
<dbReference type="AlphaFoldDB" id="A0A840V693"/>
<comment type="similarity">
    <text evidence="2 7">Belongs to the FPP/GGPP synthase family.</text>
</comment>
<proteinExistence type="inferred from homology"/>
<sequence length="309" mass="32743">MNPDFWWAKRASCAKALMAESFRQGMGRPEGVERRLAAALGDLLARPGSLTRAVAAYLVGIEMGVPEAQARAMACGIEYLHTASLVFDDLPAMDDAVTRRSMPALHVLHGEGTAMLAALAMINRGYLLLWQGMNGASLARRERAGEWVDRCLGTVGMIGGQSHDLGDWQGGQSAADVSEVAARKTGDLLRLTLVLPAMIGRASERELQLLDRLALLRGLAYQAADDVKDVVGGAGKTAGRDEALGRPNLVMAEGFAAAVVRLERLVVVGDRVQAALPGPAERWGMLVPLRIEIPEGVAALLSEGDTAAG</sequence>
<dbReference type="Proteomes" id="UP000557717">
    <property type="component" value="Unassembled WGS sequence"/>
</dbReference>
<gene>
    <name evidence="8" type="ORF">HNR46_002792</name>
</gene>
<dbReference type="SUPFAM" id="SSF48576">
    <property type="entry name" value="Terpenoid synthases"/>
    <property type="match status" value="1"/>
</dbReference>
<dbReference type="Pfam" id="PF00348">
    <property type="entry name" value="polyprenyl_synt"/>
    <property type="match status" value="1"/>
</dbReference>
<evidence type="ECO:0000256" key="2">
    <source>
        <dbReference type="ARBA" id="ARBA00006706"/>
    </source>
</evidence>